<organism evidence="1 2">
    <name type="scientific">Lactobacillus rodentium</name>
    <dbReference type="NCBI Taxonomy" id="947835"/>
    <lineage>
        <taxon>Bacteria</taxon>
        <taxon>Bacillati</taxon>
        <taxon>Bacillota</taxon>
        <taxon>Bacilli</taxon>
        <taxon>Lactobacillales</taxon>
        <taxon>Lactobacillaceae</taxon>
        <taxon>Lactobacillus</taxon>
    </lineage>
</organism>
<dbReference type="InterPro" id="IPR044929">
    <property type="entry name" value="DNA/RNA_non-sp_Endonuclease_sf"/>
</dbReference>
<dbReference type="RefSeq" id="WP_117117770.1">
    <property type="nucleotide sequence ID" value="NZ_BFBY01000002.1"/>
</dbReference>
<accession>A0A2Z6TEJ0</accession>
<reference evidence="2" key="1">
    <citation type="submission" date="2018-03" db="EMBL/GenBank/DDBJ databases">
        <title>New taxa in the Lactobacillus gasseri group.</title>
        <authorList>
            <person name="Tanizawa Y."/>
            <person name="Tohno M."/>
            <person name="Endo A."/>
            <person name="Arita M."/>
        </authorList>
    </citation>
    <scope>NUCLEOTIDE SEQUENCE [LARGE SCALE GENOMIC DNA]</scope>
    <source>
        <strain evidence="2">DSM 24759</strain>
    </source>
</reference>
<proteinExistence type="predicted"/>
<name>A0A2Z6TEJ0_9LACO</name>
<dbReference type="EMBL" id="BFBY01000002">
    <property type="protein sequence ID" value="GBG04422.1"/>
    <property type="molecule type" value="Genomic_DNA"/>
</dbReference>
<dbReference type="Proteomes" id="UP000257317">
    <property type="component" value="Unassembled WGS sequence"/>
</dbReference>
<gene>
    <name evidence="1" type="ORF">LrDSM24759_03360</name>
</gene>
<evidence type="ECO:0000313" key="1">
    <source>
        <dbReference type="EMBL" id="GBG04422.1"/>
    </source>
</evidence>
<comment type="caution">
    <text evidence="1">The sequence shown here is derived from an EMBL/GenBank/DDBJ whole genome shotgun (WGS) entry which is preliminary data.</text>
</comment>
<dbReference type="Gene3D" id="3.40.570.10">
    <property type="entry name" value="Extracellular Endonuclease, subunit A"/>
    <property type="match status" value="1"/>
</dbReference>
<dbReference type="AlphaFoldDB" id="A0A2Z6TEJ0"/>
<evidence type="ECO:0008006" key="3">
    <source>
        <dbReference type="Google" id="ProtNLM"/>
    </source>
</evidence>
<protein>
    <recommendedName>
        <fullName evidence="3">DNA/RNA non-specific endonuclease domain-containing protein</fullName>
    </recommendedName>
</protein>
<keyword evidence="2" id="KW-1185">Reference proteome</keyword>
<dbReference type="OrthoDB" id="2330044at2"/>
<evidence type="ECO:0000313" key="2">
    <source>
        <dbReference type="Proteomes" id="UP000257317"/>
    </source>
</evidence>
<sequence>MNEEDVFKRMGFSNCDFDNEQVVQLAPYNLNYKENYFEVEFKEQFKEKQEKLIENYKYVLSNSQSIVPIYFYGRVVGWRIILNKEQAESNKQYEPPFLRINSNNTEADKKINERDAHEVVQGGHILGNFIHNYFPFESFFGNHHKKTPRRNVYDEYPQFKRANENRRLGSGKNGQGYFESLIAKYNNEHQSFKLNNNEMIFYYECEAIFKEKDDKIPIGTRLFVIKNLDKLENINKQKNLNHPDKLDIPVHVFIPNCDYAEENLASVPNDLTVENYREFFKNGKLSDLHIKKFDE</sequence>